<evidence type="ECO:0000313" key="9">
    <source>
        <dbReference type="EMBL" id="GEU34518.1"/>
    </source>
</evidence>
<feature type="domain" description="Reverse transcriptase RNase H-like" evidence="8">
    <location>
        <begin position="739"/>
        <end position="841"/>
    </location>
</feature>
<dbReference type="FunFam" id="3.10.20.370:FF:000001">
    <property type="entry name" value="Retrovirus-related Pol polyprotein from transposon 17.6-like protein"/>
    <property type="match status" value="1"/>
</dbReference>
<keyword evidence="2" id="KW-0548">Nucleotidyltransferase</keyword>
<evidence type="ECO:0000256" key="6">
    <source>
        <dbReference type="ARBA" id="ARBA00022918"/>
    </source>
</evidence>
<keyword evidence="5" id="KW-0378">Hydrolase</keyword>
<keyword evidence="6 9" id="KW-0695">RNA-directed DNA polymerase</keyword>
<evidence type="ECO:0000256" key="1">
    <source>
        <dbReference type="ARBA" id="ARBA00022679"/>
    </source>
</evidence>
<dbReference type="Pfam" id="PF00078">
    <property type="entry name" value="RVT_1"/>
    <property type="match status" value="1"/>
</dbReference>
<evidence type="ECO:0000256" key="5">
    <source>
        <dbReference type="ARBA" id="ARBA00022801"/>
    </source>
</evidence>
<dbReference type="GO" id="GO:0016787">
    <property type="term" value="F:hydrolase activity"/>
    <property type="evidence" value="ECO:0007669"/>
    <property type="project" value="UniProtKB-KW"/>
</dbReference>
<dbReference type="InterPro" id="IPR050951">
    <property type="entry name" value="Retrovirus_Pol_polyprotein"/>
</dbReference>
<accession>A0A6L2JBZ1</accession>
<feature type="domain" description="Reverse transcriptase" evidence="7">
    <location>
        <begin position="525"/>
        <end position="671"/>
    </location>
</feature>
<dbReference type="PANTHER" id="PTHR37984">
    <property type="entry name" value="PROTEIN CBG26694"/>
    <property type="match status" value="1"/>
</dbReference>
<keyword evidence="3" id="KW-0540">Nuclease</keyword>
<evidence type="ECO:0000256" key="2">
    <source>
        <dbReference type="ARBA" id="ARBA00022695"/>
    </source>
</evidence>
<dbReference type="InterPro" id="IPR000477">
    <property type="entry name" value="RT_dom"/>
</dbReference>
<evidence type="ECO:0000259" key="7">
    <source>
        <dbReference type="Pfam" id="PF00078"/>
    </source>
</evidence>
<dbReference type="InterPro" id="IPR043502">
    <property type="entry name" value="DNA/RNA_pol_sf"/>
</dbReference>
<dbReference type="CDD" id="cd09274">
    <property type="entry name" value="RNase_HI_RT_Ty3"/>
    <property type="match status" value="1"/>
</dbReference>
<dbReference type="PANTHER" id="PTHR37984:SF5">
    <property type="entry name" value="PROTEIN NYNRIN-LIKE"/>
    <property type="match status" value="1"/>
</dbReference>
<dbReference type="GO" id="GO:0004519">
    <property type="term" value="F:endonuclease activity"/>
    <property type="evidence" value="ECO:0007669"/>
    <property type="project" value="UniProtKB-KW"/>
</dbReference>
<protein>
    <submittedName>
        <fullName evidence="9">Reverse transcriptase domain-containing protein</fullName>
    </submittedName>
</protein>
<organism evidence="9">
    <name type="scientific">Tanacetum cinerariifolium</name>
    <name type="common">Dalmatian daisy</name>
    <name type="synonym">Chrysanthemum cinerariifolium</name>
    <dbReference type="NCBI Taxonomy" id="118510"/>
    <lineage>
        <taxon>Eukaryota</taxon>
        <taxon>Viridiplantae</taxon>
        <taxon>Streptophyta</taxon>
        <taxon>Embryophyta</taxon>
        <taxon>Tracheophyta</taxon>
        <taxon>Spermatophyta</taxon>
        <taxon>Magnoliopsida</taxon>
        <taxon>eudicotyledons</taxon>
        <taxon>Gunneridae</taxon>
        <taxon>Pentapetalae</taxon>
        <taxon>asterids</taxon>
        <taxon>campanulids</taxon>
        <taxon>Asterales</taxon>
        <taxon>Asteraceae</taxon>
        <taxon>Asteroideae</taxon>
        <taxon>Anthemideae</taxon>
        <taxon>Anthemidinae</taxon>
        <taxon>Tanacetum</taxon>
    </lineage>
</organism>
<evidence type="ECO:0000256" key="3">
    <source>
        <dbReference type="ARBA" id="ARBA00022722"/>
    </source>
</evidence>
<dbReference type="InterPro" id="IPR043128">
    <property type="entry name" value="Rev_trsase/Diguanyl_cyclase"/>
</dbReference>
<dbReference type="Pfam" id="PF17917">
    <property type="entry name" value="RT_RNaseH"/>
    <property type="match status" value="1"/>
</dbReference>
<dbReference type="Gene3D" id="3.30.70.270">
    <property type="match status" value="1"/>
</dbReference>
<dbReference type="Gene3D" id="3.10.20.370">
    <property type="match status" value="1"/>
</dbReference>
<dbReference type="GO" id="GO:0003964">
    <property type="term" value="F:RNA-directed DNA polymerase activity"/>
    <property type="evidence" value="ECO:0007669"/>
    <property type="project" value="UniProtKB-KW"/>
</dbReference>
<dbReference type="InterPro" id="IPR041373">
    <property type="entry name" value="RT_RNaseH"/>
</dbReference>
<dbReference type="CDD" id="cd01647">
    <property type="entry name" value="RT_LTR"/>
    <property type="match status" value="1"/>
</dbReference>
<dbReference type="AlphaFoldDB" id="A0A6L2JBZ1"/>
<proteinExistence type="predicted"/>
<evidence type="ECO:0000256" key="4">
    <source>
        <dbReference type="ARBA" id="ARBA00022759"/>
    </source>
</evidence>
<dbReference type="EMBL" id="BKCJ010000585">
    <property type="protein sequence ID" value="GEU34518.1"/>
    <property type="molecule type" value="Genomic_DNA"/>
</dbReference>
<reference evidence="9" key="1">
    <citation type="journal article" date="2019" name="Sci. Rep.">
        <title>Draft genome of Tanacetum cinerariifolium, the natural source of mosquito coil.</title>
        <authorList>
            <person name="Yamashiro T."/>
            <person name="Shiraishi A."/>
            <person name="Satake H."/>
            <person name="Nakayama K."/>
        </authorList>
    </citation>
    <scope>NUCLEOTIDE SEQUENCE</scope>
</reference>
<sequence>MRTRSSSNQIVESSMIPRRCNKRSQQQVAPTIVEIPVVTMADQRTMTELLKHPPRVSTNTSSTNITQFPEVVALTDAVKDLLRQNKTQTSASVKAVEDSYVTCGGPHPYYNCTATDGNIFKDNIHEYVSAAAVNYNQGNTGLRLQVATNYRANQISPPGFPPVQNNQNHYNQNQNQSYNQNIGNYQASIQHPQVEPPNEFSSYKKITETNALLHMPKFSLMFKSLLNNKEKLFDLATTPVNENCSAVILKKLPEKLGDPEKFLIPFVDYVVDPWVPLILGRPFLRTGRALIDVYGEKLTLRVDDEAITFKVGQTSKYSYNDAESINQIDVINVAYEEYVQEMLGFSEIPKSGNPTPTLEPIISSSSPSFTPFEGSDFIWEEIETFLRTPDELPNLDDDYYDTEGDILYLEKLLNEDPSLNLPLVLKSHKRAIAWKIIEIKGIDPRFCTHKILMKDDFKPAVQHQRRVNPKIYEVIKKEVIKLLDSGLIYPIFDSPWVSLVYCVPKKGGMTVIENENNELIPTRLVTDWRVCNDYRKLNDATRKDHFPLPFMDQMLKRLAGNEFYCFLDGFFGYFQIPIDPQDQEKITFTCPYGTFAYRRMAFGLCNAPSTFQRCMLAIFHDMIEETMEVFMDNFLVFGDSFSLCLSYLDKMLNRCEDTNLVLNWEKCHFMVKEGIVFDHKISKFGIEVDRAKVDVIAKLLHSTSVKEKETPFNFSMECIEAFNILKKKLSEASILVAPDWDLPFKIMCDASDYAIGAVLGQRKTKHFQPIHYASKTMTDAQAHYTTTKKELLAVVYAFEIFRPYLVLSKSIVYTDHSAFKYLLAKQDAKPRLLRWILLLQEINVIIDDKKGAENLATDHLSRLENPHQDGSRKRKLPRHFLSRLLGCRPNKRKNSLRMLSIIFWDDPYLFKIYADQVIRRCIHGQEAVDIPTACHNGPTGGHYGANYTAKKSLISIFIGRLFTEMPMTWSHGVTLVNVKAKSRNMMKCLKMQFKFVRFLTFRASILWDRSHLLEEINTFSWPLTICLNGRKRRRSSLMMPELLLNS</sequence>
<comment type="caution">
    <text evidence="9">The sequence shown here is derived from an EMBL/GenBank/DDBJ whole genome shotgun (WGS) entry which is preliminary data.</text>
</comment>
<keyword evidence="1" id="KW-0808">Transferase</keyword>
<name>A0A6L2JBZ1_TANCI</name>
<gene>
    <name evidence="9" type="ORF">Tci_006496</name>
</gene>
<dbReference type="SUPFAM" id="SSF56672">
    <property type="entry name" value="DNA/RNA polymerases"/>
    <property type="match status" value="1"/>
</dbReference>
<keyword evidence="4" id="KW-0255">Endonuclease</keyword>
<dbReference type="Gene3D" id="3.10.10.10">
    <property type="entry name" value="HIV Type 1 Reverse Transcriptase, subunit A, domain 1"/>
    <property type="match status" value="1"/>
</dbReference>
<evidence type="ECO:0000259" key="8">
    <source>
        <dbReference type="Pfam" id="PF17917"/>
    </source>
</evidence>